<proteinExistence type="predicted"/>
<comment type="caution">
    <text evidence="1">The sequence shown here is derived from an EMBL/GenBank/DDBJ whole genome shotgun (WGS) entry which is preliminary data.</text>
</comment>
<evidence type="ECO:0000313" key="2">
    <source>
        <dbReference type="Proteomes" id="UP001333110"/>
    </source>
</evidence>
<organism evidence="1 2">
    <name type="scientific">Mycteria americana</name>
    <name type="common">Wood stork</name>
    <dbReference type="NCBI Taxonomy" id="33587"/>
    <lineage>
        <taxon>Eukaryota</taxon>
        <taxon>Metazoa</taxon>
        <taxon>Chordata</taxon>
        <taxon>Craniata</taxon>
        <taxon>Vertebrata</taxon>
        <taxon>Euteleostomi</taxon>
        <taxon>Archelosauria</taxon>
        <taxon>Archosauria</taxon>
        <taxon>Dinosauria</taxon>
        <taxon>Saurischia</taxon>
        <taxon>Theropoda</taxon>
        <taxon>Coelurosauria</taxon>
        <taxon>Aves</taxon>
        <taxon>Neognathae</taxon>
        <taxon>Neoaves</taxon>
        <taxon>Aequornithes</taxon>
        <taxon>Ciconiiformes</taxon>
        <taxon>Ciconiidae</taxon>
        <taxon>Mycteria</taxon>
    </lineage>
</organism>
<accession>A0AAN7N8Q0</accession>
<dbReference type="EMBL" id="JAUNZN010000003">
    <property type="protein sequence ID" value="KAK4823618.1"/>
    <property type="molecule type" value="Genomic_DNA"/>
</dbReference>
<evidence type="ECO:0000313" key="1">
    <source>
        <dbReference type="EMBL" id="KAK4823618.1"/>
    </source>
</evidence>
<sequence length="135" mass="15044">MVKQIVKVLAPVPVNLFINDLNDGTGVPSQQVVDDREGLGSIWLRKGSISAEMDLDVLVGKKWTRGQQHALAAKASYILGCISKKGQLTAYVQSLARSRKVTHPLYLALVRLHVEYCVWFWVPLYKKGIDILEGL</sequence>
<protein>
    <submittedName>
        <fullName evidence="1">Uncharacterized protein</fullName>
    </submittedName>
</protein>
<name>A0AAN7N8Q0_MYCAM</name>
<reference evidence="1 2" key="1">
    <citation type="journal article" date="2023" name="J. Hered.">
        <title>Chromosome-level genome of the wood stork (Mycteria americana) provides insight into avian chromosome evolution.</title>
        <authorList>
            <person name="Flamio R. Jr."/>
            <person name="Ramstad K.M."/>
        </authorList>
    </citation>
    <scope>NUCLEOTIDE SEQUENCE [LARGE SCALE GENOMIC DNA]</scope>
    <source>
        <strain evidence="1">JAX WOST 10</strain>
    </source>
</reference>
<keyword evidence="2" id="KW-1185">Reference proteome</keyword>
<gene>
    <name evidence="1" type="ORF">QYF61_004221</name>
</gene>
<dbReference type="Proteomes" id="UP001333110">
    <property type="component" value="Unassembled WGS sequence"/>
</dbReference>
<dbReference type="AlphaFoldDB" id="A0AAN7N8Q0"/>